<dbReference type="FunFam" id="1.10.630.10:FF:000207">
    <property type="entry name" value="Putative cytochrome P450 superfamily protein"/>
    <property type="match status" value="1"/>
</dbReference>
<keyword evidence="1 2" id="KW-0349">Heme</keyword>
<comment type="cofactor">
    <cofactor evidence="1">
        <name>heme</name>
        <dbReference type="ChEBI" id="CHEBI:30413"/>
    </cofactor>
</comment>
<evidence type="ECO:0000256" key="3">
    <source>
        <dbReference type="SAM" id="Phobius"/>
    </source>
</evidence>
<keyword evidence="5" id="KW-1185">Reference proteome</keyword>
<proteinExistence type="inferred from homology"/>
<evidence type="ECO:0000256" key="2">
    <source>
        <dbReference type="RuleBase" id="RU000461"/>
    </source>
</evidence>
<dbReference type="Proteomes" id="UP001054252">
    <property type="component" value="Unassembled WGS sequence"/>
</dbReference>
<evidence type="ECO:0000256" key="1">
    <source>
        <dbReference type="PIRSR" id="PIRSR602401-1"/>
    </source>
</evidence>
<dbReference type="PANTHER" id="PTHR47951">
    <property type="entry name" value="OS08G0547900 PROTEIN"/>
    <property type="match status" value="1"/>
</dbReference>
<evidence type="ECO:0000313" key="4">
    <source>
        <dbReference type="EMBL" id="GKV16270.1"/>
    </source>
</evidence>
<name>A0AAV5K188_9ROSI</name>
<dbReference type="GO" id="GO:0005506">
    <property type="term" value="F:iron ion binding"/>
    <property type="evidence" value="ECO:0007669"/>
    <property type="project" value="InterPro"/>
</dbReference>
<keyword evidence="3" id="KW-1133">Transmembrane helix</keyword>
<dbReference type="PANTHER" id="PTHR47951:SF8">
    <property type="entry name" value="CYTOCHROME P450 93A2-LIKE"/>
    <property type="match status" value="1"/>
</dbReference>
<dbReference type="GO" id="GO:0016705">
    <property type="term" value="F:oxidoreductase activity, acting on paired donors, with incorporation or reduction of molecular oxygen"/>
    <property type="evidence" value="ECO:0007669"/>
    <property type="project" value="InterPro"/>
</dbReference>
<dbReference type="PRINTS" id="PR00463">
    <property type="entry name" value="EP450I"/>
</dbReference>
<dbReference type="InterPro" id="IPR017972">
    <property type="entry name" value="Cyt_P450_CS"/>
</dbReference>
<accession>A0AAV5K188</accession>
<feature type="binding site" description="axial binding residue" evidence="1">
    <location>
        <position position="460"/>
    </location>
    <ligand>
        <name>heme</name>
        <dbReference type="ChEBI" id="CHEBI:30413"/>
    </ligand>
    <ligandPart>
        <name>Fe</name>
        <dbReference type="ChEBI" id="CHEBI:18248"/>
    </ligandPart>
</feature>
<reference evidence="4 5" key="1">
    <citation type="journal article" date="2021" name="Commun. Biol.">
        <title>The genome of Shorea leprosula (Dipterocarpaceae) highlights the ecological relevance of drought in aseasonal tropical rainforests.</title>
        <authorList>
            <person name="Ng K.K.S."/>
            <person name="Kobayashi M.J."/>
            <person name="Fawcett J.A."/>
            <person name="Hatakeyama M."/>
            <person name="Paape T."/>
            <person name="Ng C.H."/>
            <person name="Ang C.C."/>
            <person name="Tnah L.H."/>
            <person name="Lee C.T."/>
            <person name="Nishiyama T."/>
            <person name="Sese J."/>
            <person name="O'Brien M.J."/>
            <person name="Copetti D."/>
            <person name="Mohd Noor M.I."/>
            <person name="Ong R.C."/>
            <person name="Putra M."/>
            <person name="Sireger I.Z."/>
            <person name="Indrioko S."/>
            <person name="Kosugi Y."/>
            <person name="Izuno A."/>
            <person name="Isagi Y."/>
            <person name="Lee S.L."/>
            <person name="Shimizu K.K."/>
        </authorList>
    </citation>
    <scope>NUCLEOTIDE SEQUENCE [LARGE SCALE GENOMIC DNA]</scope>
    <source>
        <strain evidence="4">214</strain>
    </source>
</reference>
<keyword evidence="3" id="KW-0472">Membrane</keyword>
<dbReference type="EMBL" id="BPVZ01000045">
    <property type="protein sequence ID" value="GKV16270.1"/>
    <property type="molecule type" value="Genomic_DNA"/>
</dbReference>
<keyword evidence="1 2" id="KW-0479">Metal-binding</keyword>
<sequence length="522" mass="59303">MSNFYDNVADSLAFEVQSWWWAVFVVALAMAISWYARLMIQKSSKTRPSLPPGPPGLPLLGNLPFLESQLHLYLTRLSQTYGPIFKLRLGSKTCIIVNSPELAKVILKDQDAIFANRDVPASALEVTYGGVDIAWSPNGPHWQKLRKIFVRGMMSNASLDACYSLRRREVREMVKDIHGKVGSPINIADQMFLTVLNVITSMLWGGTILYGQERCSIGVEFRQVVGEIVELLGKPNISDFFPALAPFDLQGIQRKMKKLSLWFDRFFESVLAGQTKYEGKEETKDLLQFLLELKDQDDEKTPCLSMEEIKALFVDIVVAATDTTSTTVEWAMTEMLQHPEIMRRACEELDEVVGKQNIVEESHLPRLIYLEAFMKETLRLHPPVPFLIPHRPSKSCCVAGYTIPEGSRILVNIWAMQRDSQVWKNSDEFEPERFLKEPGNGDYHGNFFNFLPFGSGRRICAGIPLAEKMTKYVLATLLHSFEWKTPEEVELDVFEKFGIVLKKATPLIAVPMVRLPALEQYS</sequence>
<feature type="transmembrane region" description="Helical" evidence="3">
    <location>
        <begin position="20"/>
        <end position="40"/>
    </location>
</feature>
<dbReference type="PROSITE" id="PS00086">
    <property type="entry name" value="CYTOCHROME_P450"/>
    <property type="match status" value="1"/>
</dbReference>
<dbReference type="InterPro" id="IPR002401">
    <property type="entry name" value="Cyt_P450_E_grp-I"/>
</dbReference>
<keyword evidence="2" id="KW-0503">Monooxygenase</keyword>
<dbReference type="Gene3D" id="1.10.630.10">
    <property type="entry name" value="Cytochrome P450"/>
    <property type="match status" value="1"/>
</dbReference>
<keyword evidence="3" id="KW-0812">Transmembrane</keyword>
<dbReference type="InterPro" id="IPR001128">
    <property type="entry name" value="Cyt_P450"/>
</dbReference>
<keyword evidence="2" id="KW-0560">Oxidoreductase</keyword>
<dbReference type="GO" id="GO:0020037">
    <property type="term" value="F:heme binding"/>
    <property type="evidence" value="ECO:0007669"/>
    <property type="project" value="InterPro"/>
</dbReference>
<evidence type="ECO:0000313" key="5">
    <source>
        <dbReference type="Proteomes" id="UP001054252"/>
    </source>
</evidence>
<evidence type="ECO:0008006" key="6">
    <source>
        <dbReference type="Google" id="ProtNLM"/>
    </source>
</evidence>
<dbReference type="AlphaFoldDB" id="A0AAV5K188"/>
<comment type="similarity">
    <text evidence="2">Belongs to the cytochrome P450 family.</text>
</comment>
<comment type="caution">
    <text evidence="4">The sequence shown here is derived from an EMBL/GenBank/DDBJ whole genome shotgun (WGS) entry which is preliminary data.</text>
</comment>
<dbReference type="GO" id="GO:0004497">
    <property type="term" value="F:monooxygenase activity"/>
    <property type="evidence" value="ECO:0007669"/>
    <property type="project" value="UniProtKB-KW"/>
</dbReference>
<protein>
    <recommendedName>
        <fullName evidence="6">Cytochrome P450</fullName>
    </recommendedName>
</protein>
<dbReference type="PRINTS" id="PR00385">
    <property type="entry name" value="P450"/>
</dbReference>
<organism evidence="4 5">
    <name type="scientific">Rubroshorea leprosula</name>
    <dbReference type="NCBI Taxonomy" id="152421"/>
    <lineage>
        <taxon>Eukaryota</taxon>
        <taxon>Viridiplantae</taxon>
        <taxon>Streptophyta</taxon>
        <taxon>Embryophyta</taxon>
        <taxon>Tracheophyta</taxon>
        <taxon>Spermatophyta</taxon>
        <taxon>Magnoliopsida</taxon>
        <taxon>eudicotyledons</taxon>
        <taxon>Gunneridae</taxon>
        <taxon>Pentapetalae</taxon>
        <taxon>rosids</taxon>
        <taxon>malvids</taxon>
        <taxon>Malvales</taxon>
        <taxon>Dipterocarpaceae</taxon>
        <taxon>Rubroshorea</taxon>
    </lineage>
</organism>
<dbReference type="CDD" id="cd11073">
    <property type="entry name" value="CYP76-like"/>
    <property type="match status" value="1"/>
</dbReference>
<dbReference type="SUPFAM" id="SSF48264">
    <property type="entry name" value="Cytochrome P450"/>
    <property type="match status" value="1"/>
</dbReference>
<gene>
    <name evidence="4" type="ORF">SLEP1_g26938</name>
</gene>
<keyword evidence="1 2" id="KW-0408">Iron</keyword>
<dbReference type="InterPro" id="IPR036396">
    <property type="entry name" value="Cyt_P450_sf"/>
</dbReference>
<dbReference type="Pfam" id="PF00067">
    <property type="entry name" value="p450"/>
    <property type="match status" value="1"/>
</dbReference>